<feature type="region of interest" description="Disordered" evidence="1">
    <location>
        <begin position="46"/>
        <end position="67"/>
    </location>
</feature>
<evidence type="ECO:0000313" key="3">
    <source>
        <dbReference type="EMBL" id="KAF3338118.1"/>
    </source>
</evidence>
<gene>
    <name evidence="3" type="ORF">FCM35_KLT18705</name>
</gene>
<dbReference type="OrthoDB" id="10251073at2759"/>
<dbReference type="PROSITE" id="PS51925">
    <property type="entry name" value="SWIB_MDM2"/>
    <property type="match status" value="1"/>
</dbReference>
<dbReference type="EMBL" id="SWLB01000006">
    <property type="protein sequence ID" value="KAF3338118.1"/>
    <property type="molecule type" value="Genomic_DNA"/>
</dbReference>
<evidence type="ECO:0000313" key="4">
    <source>
        <dbReference type="Proteomes" id="UP000623129"/>
    </source>
</evidence>
<dbReference type="InterPro" id="IPR036885">
    <property type="entry name" value="SWIB_MDM2_dom_sf"/>
</dbReference>
<evidence type="ECO:0000256" key="1">
    <source>
        <dbReference type="SAM" id="MobiDB-lite"/>
    </source>
</evidence>
<sequence>MATSMSISASFVTGGAYSRRSPPSLSFRPATVAVAARFRTMAAAELTADEGTKKKKQPRQSGIMKPRRLSPELQELVGAAEMARTEVIKAVWAYIKGNNLQDPEKKRIIVCDGKLKKVFDGKDRVDFLEVSRLLNPHFLK</sequence>
<feature type="domain" description="DM2" evidence="2">
    <location>
        <begin position="62"/>
        <end position="140"/>
    </location>
</feature>
<proteinExistence type="predicted"/>
<protein>
    <submittedName>
        <fullName evidence="3">Protein TRI1</fullName>
    </submittedName>
</protein>
<dbReference type="InterPro" id="IPR019835">
    <property type="entry name" value="SWIB_domain"/>
</dbReference>
<dbReference type="AlphaFoldDB" id="A0A833RE01"/>
<dbReference type="InterPro" id="IPR003121">
    <property type="entry name" value="SWIB_MDM2_domain"/>
</dbReference>
<dbReference type="Gene3D" id="1.10.245.10">
    <property type="entry name" value="SWIB/MDM2 domain"/>
    <property type="match status" value="1"/>
</dbReference>
<dbReference type="Pfam" id="PF02201">
    <property type="entry name" value="SWIB"/>
    <property type="match status" value="1"/>
</dbReference>
<reference evidence="3" key="1">
    <citation type="submission" date="2020-01" db="EMBL/GenBank/DDBJ databases">
        <title>Genome sequence of Kobresia littledalei, the first chromosome-level genome in the family Cyperaceae.</title>
        <authorList>
            <person name="Qu G."/>
        </authorList>
    </citation>
    <scope>NUCLEOTIDE SEQUENCE</scope>
    <source>
        <strain evidence="3">C.B.Clarke</strain>
        <tissue evidence="3">Leaf</tissue>
    </source>
</reference>
<organism evidence="3 4">
    <name type="scientific">Carex littledalei</name>
    <dbReference type="NCBI Taxonomy" id="544730"/>
    <lineage>
        <taxon>Eukaryota</taxon>
        <taxon>Viridiplantae</taxon>
        <taxon>Streptophyta</taxon>
        <taxon>Embryophyta</taxon>
        <taxon>Tracheophyta</taxon>
        <taxon>Spermatophyta</taxon>
        <taxon>Magnoliopsida</taxon>
        <taxon>Liliopsida</taxon>
        <taxon>Poales</taxon>
        <taxon>Cyperaceae</taxon>
        <taxon>Cyperoideae</taxon>
        <taxon>Cariceae</taxon>
        <taxon>Carex</taxon>
        <taxon>Carex subgen. Euthyceras</taxon>
    </lineage>
</organism>
<accession>A0A833RE01</accession>
<dbReference type="PANTHER" id="PTHR13844">
    <property type="entry name" value="SWI/SNF-RELATED MATRIX-ASSOCIATED ACTIN-DEPENDENT REGULATOR OF CHROMATIN SUBFAMILY D"/>
    <property type="match status" value="1"/>
</dbReference>
<dbReference type="SMART" id="SM00151">
    <property type="entry name" value="SWIB"/>
    <property type="match status" value="1"/>
</dbReference>
<evidence type="ECO:0000259" key="2">
    <source>
        <dbReference type="PROSITE" id="PS51925"/>
    </source>
</evidence>
<comment type="caution">
    <text evidence="3">The sequence shown here is derived from an EMBL/GenBank/DDBJ whole genome shotgun (WGS) entry which is preliminary data.</text>
</comment>
<keyword evidence="4" id="KW-1185">Reference proteome</keyword>
<dbReference type="SUPFAM" id="SSF47592">
    <property type="entry name" value="SWIB/MDM2 domain"/>
    <property type="match status" value="1"/>
</dbReference>
<dbReference type="Proteomes" id="UP000623129">
    <property type="component" value="Unassembled WGS sequence"/>
</dbReference>
<dbReference type="CDD" id="cd10567">
    <property type="entry name" value="SWIB-MDM2_like"/>
    <property type="match status" value="1"/>
</dbReference>
<name>A0A833RE01_9POAL</name>